<proteinExistence type="predicted"/>
<dbReference type="Proteomes" id="UP001597302">
    <property type="component" value="Unassembled WGS sequence"/>
</dbReference>
<sequence length="104" mass="11656">MTCKSDRSPSADDVCTDQTPSDSILPEPIPPALTSETRQTQWRRANLGKYSSHLAVQRALTSGRLHKQACEVCGAETVDAHHDRYDQPLTVRCLCRSHHVKLHH</sequence>
<reference evidence="3" key="1">
    <citation type="journal article" date="2019" name="Int. J. Syst. Evol. Microbiol.">
        <title>The Global Catalogue of Microorganisms (GCM) 10K type strain sequencing project: providing services to taxonomists for standard genome sequencing and annotation.</title>
        <authorList>
            <consortium name="The Broad Institute Genomics Platform"/>
            <consortium name="The Broad Institute Genome Sequencing Center for Infectious Disease"/>
            <person name="Wu L."/>
            <person name="Ma J."/>
        </authorList>
    </citation>
    <scope>NUCLEOTIDE SEQUENCE [LARGE SCALE GENOMIC DNA]</scope>
    <source>
        <strain evidence="3">CCM 8875</strain>
    </source>
</reference>
<keyword evidence="3" id="KW-1185">Reference proteome</keyword>
<organism evidence="2 3">
    <name type="scientific">Paracoccus nototheniae</name>
    <dbReference type="NCBI Taxonomy" id="2489002"/>
    <lineage>
        <taxon>Bacteria</taxon>
        <taxon>Pseudomonadati</taxon>
        <taxon>Pseudomonadota</taxon>
        <taxon>Alphaproteobacteria</taxon>
        <taxon>Rhodobacterales</taxon>
        <taxon>Paracoccaceae</taxon>
        <taxon>Paracoccus</taxon>
    </lineage>
</organism>
<feature type="compositionally biased region" description="Basic and acidic residues" evidence="1">
    <location>
        <begin position="1"/>
        <end position="10"/>
    </location>
</feature>
<comment type="caution">
    <text evidence="2">The sequence shown here is derived from an EMBL/GenBank/DDBJ whole genome shotgun (WGS) entry which is preliminary data.</text>
</comment>
<gene>
    <name evidence="2" type="ORF">ACFQ5P_06325</name>
</gene>
<feature type="region of interest" description="Disordered" evidence="1">
    <location>
        <begin position="1"/>
        <end position="39"/>
    </location>
</feature>
<accession>A0ABW4DVB1</accession>
<dbReference type="EMBL" id="JBHTOQ010000014">
    <property type="protein sequence ID" value="MFD1480903.1"/>
    <property type="molecule type" value="Genomic_DNA"/>
</dbReference>
<evidence type="ECO:0000313" key="3">
    <source>
        <dbReference type="Proteomes" id="UP001597302"/>
    </source>
</evidence>
<evidence type="ECO:0000313" key="2">
    <source>
        <dbReference type="EMBL" id="MFD1480903.1"/>
    </source>
</evidence>
<evidence type="ECO:0008006" key="4">
    <source>
        <dbReference type="Google" id="ProtNLM"/>
    </source>
</evidence>
<evidence type="ECO:0000256" key="1">
    <source>
        <dbReference type="SAM" id="MobiDB-lite"/>
    </source>
</evidence>
<protein>
    <recommendedName>
        <fullName evidence="4">HNH endonuclease</fullName>
    </recommendedName>
</protein>
<dbReference type="RefSeq" id="WP_207392354.1">
    <property type="nucleotide sequence ID" value="NZ_CBCSAJ010000099.1"/>
</dbReference>
<name>A0ABW4DVB1_9RHOB</name>